<dbReference type="Gene3D" id="1.20.120.1630">
    <property type="match status" value="1"/>
</dbReference>
<keyword evidence="4 10" id="KW-0812">Transmembrane</keyword>
<feature type="transmembrane region" description="Helical" evidence="12">
    <location>
        <begin position="852"/>
        <end position="876"/>
    </location>
</feature>
<name>A0A8S3R578_MYTED</name>
<dbReference type="GO" id="GO:0046872">
    <property type="term" value="F:metal ion binding"/>
    <property type="evidence" value="ECO:0007669"/>
    <property type="project" value="UniProtKB-KW"/>
</dbReference>
<dbReference type="SUPFAM" id="SSF161070">
    <property type="entry name" value="SNF-like"/>
    <property type="match status" value="1"/>
</dbReference>
<dbReference type="PROSITE" id="PS00610">
    <property type="entry name" value="NA_NEUROTRAN_SYMP_1"/>
    <property type="match status" value="1"/>
</dbReference>
<feature type="binding site" evidence="8">
    <location>
        <position position="813"/>
    </location>
    <ligand>
        <name>Na(+)</name>
        <dbReference type="ChEBI" id="CHEBI:29101"/>
        <label>1</label>
    </ligand>
</feature>
<dbReference type="GO" id="GO:0005886">
    <property type="term" value="C:plasma membrane"/>
    <property type="evidence" value="ECO:0007669"/>
    <property type="project" value="TreeGrafter"/>
</dbReference>
<feature type="transmembrane region" description="Helical" evidence="12">
    <location>
        <begin position="774"/>
        <end position="795"/>
    </location>
</feature>
<feature type="transmembrane region" description="Helical" evidence="12">
    <location>
        <begin position="365"/>
        <end position="389"/>
    </location>
</feature>
<dbReference type="PRINTS" id="PR00176">
    <property type="entry name" value="NANEUSMPORT"/>
</dbReference>
<feature type="transmembrane region" description="Helical" evidence="12">
    <location>
        <begin position="31"/>
        <end position="51"/>
    </location>
</feature>
<evidence type="ECO:0000256" key="6">
    <source>
        <dbReference type="ARBA" id="ARBA00023136"/>
    </source>
</evidence>
<feature type="transmembrane region" description="Helical" evidence="12">
    <location>
        <begin position="572"/>
        <end position="599"/>
    </location>
</feature>
<feature type="transmembrane region" description="Helical" evidence="12">
    <location>
        <begin position="500"/>
        <end position="518"/>
    </location>
</feature>
<reference evidence="13" key="1">
    <citation type="submission" date="2021-03" db="EMBL/GenBank/DDBJ databases">
        <authorList>
            <person name="Bekaert M."/>
        </authorList>
    </citation>
    <scope>NUCLEOTIDE SEQUENCE</scope>
</reference>
<protein>
    <recommendedName>
        <fullName evidence="10">Transporter</fullName>
    </recommendedName>
</protein>
<feature type="disulfide bond" evidence="9">
    <location>
        <begin position="611"/>
        <end position="620"/>
    </location>
</feature>
<comment type="caution">
    <text evidence="13">The sequence shown here is derived from an EMBL/GenBank/DDBJ whole genome shotgun (WGS) entry which is preliminary data.</text>
</comment>
<keyword evidence="10" id="KW-0769">Symport</keyword>
<dbReference type="Pfam" id="PF00209">
    <property type="entry name" value="SNF"/>
    <property type="match status" value="1"/>
</dbReference>
<feature type="transmembrane region" description="Helical" evidence="12">
    <location>
        <begin position="112"/>
        <end position="132"/>
    </location>
</feature>
<feature type="transmembrane region" description="Helical" evidence="12">
    <location>
        <begin position="725"/>
        <end position="746"/>
    </location>
</feature>
<dbReference type="GO" id="GO:0016126">
    <property type="term" value="P:sterol biosynthetic process"/>
    <property type="evidence" value="ECO:0007669"/>
    <property type="project" value="InterPro"/>
</dbReference>
<keyword evidence="3 10" id="KW-0813">Transport</keyword>
<keyword evidence="8" id="KW-0915">Sodium</keyword>
<comment type="similarity">
    <text evidence="2 10">Belongs to the sodium:neurotransmitter symporter (SNF) (TC 2.A.22) family.</text>
</comment>
<keyword evidence="14" id="KW-1185">Reference proteome</keyword>
<evidence type="ECO:0000256" key="8">
    <source>
        <dbReference type="PIRSR" id="PIRSR600175-1"/>
    </source>
</evidence>
<evidence type="ECO:0000256" key="5">
    <source>
        <dbReference type="ARBA" id="ARBA00022989"/>
    </source>
</evidence>
<organism evidence="13 14">
    <name type="scientific">Mytilus edulis</name>
    <name type="common">Blue mussel</name>
    <dbReference type="NCBI Taxonomy" id="6550"/>
    <lineage>
        <taxon>Eukaryota</taxon>
        <taxon>Metazoa</taxon>
        <taxon>Spiralia</taxon>
        <taxon>Lophotrochozoa</taxon>
        <taxon>Mollusca</taxon>
        <taxon>Bivalvia</taxon>
        <taxon>Autobranchia</taxon>
        <taxon>Pteriomorphia</taxon>
        <taxon>Mytilida</taxon>
        <taxon>Mytiloidea</taxon>
        <taxon>Mytilidae</taxon>
        <taxon>Mytilinae</taxon>
        <taxon>Mytilus</taxon>
    </lineage>
</organism>
<evidence type="ECO:0000256" key="3">
    <source>
        <dbReference type="ARBA" id="ARBA00022448"/>
    </source>
</evidence>
<evidence type="ECO:0000256" key="12">
    <source>
        <dbReference type="SAM" id="Phobius"/>
    </source>
</evidence>
<dbReference type="EMBL" id="CAJPWZ010000942">
    <property type="protein sequence ID" value="CAG2204288.1"/>
    <property type="molecule type" value="Genomic_DNA"/>
</dbReference>
<feature type="transmembrane region" description="Helical" evidence="12">
    <location>
        <begin position="289"/>
        <end position="308"/>
    </location>
</feature>
<dbReference type="Pfam" id="PF01222">
    <property type="entry name" value="ERG4_ERG24"/>
    <property type="match status" value="1"/>
</dbReference>
<feature type="transmembrane region" description="Helical" evidence="12">
    <location>
        <begin position="72"/>
        <end position="92"/>
    </location>
</feature>
<dbReference type="GO" id="GO:0005283">
    <property type="term" value="F:amino acid:sodium symporter activity"/>
    <property type="evidence" value="ECO:0007669"/>
    <property type="project" value="TreeGrafter"/>
</dbReference>
<dbReference type="GO" id="GO:0016628">
    <property type="term" value="F:oxidoreductase activity, acting on the CH-CH group of donors, NAD or NADP as acceptor"/>
    <property type="evidence" value="ECO:0007669"/>
    <property type="project" value="InterPro"/>
</dbReference>
<feature type="region of interest" description="Disordered" evidence="11">
    <location>
        <begin position="466"/>
        <end position="490"/>
    </location>
</feature>
<feature type="region of interest" description="Disordered" evidence="11">
    <location>
        <begin position="1"/>
        <end position="23"/>
    </location>
</feature>
<evidence type="ECO:0000256" key="4">
    <source>
        <dbReference type="ARBA" id="ARBA00022692"/>
    </source>
</evidence>
<dbReference type="InterPro" id="IPR001171">
    <property type="entry name" value="ERG24_DHCR-like"/>
</dbReference>
<evidence type="ECO:0000256" key="11">
    <source>
        <dbReference type="SAM" id="MobiDB-lite"/>
    </source>
</evidence>
<feature type="transmembrane region" description="Helical" evidence="12">
    <location>
        <begin position="260"/>
        <end position="277"/>
    </location>
</feature>
<feature type="transmembrane region" description="Helical" evidence="12">
    <location>
        <begin position="698"/>
        <end position="716"/>
    </location>
</feature>
<feature type="binding site" evidence="8">
    <location>
        <position position="508"/>
    </location>
    <ligand>
        <name>Na(+)</name>
        <dbReference type="ChEBI" id="CHEBI:29101"/>
        <label>1</label>
    </ligand>
</feature>
<dbReference type="OrthoDB" id="5326588at2759"/>
<gene>
    <name evidence="13" type="ORF">MEDL_18745</name>
</gene>
<evidence type="ECO:0000313" key="13">
    <source>
        <dbReference type="EMBL" id="CAG2204288.1"/>
    </source>
</evidence>
<feature type="binding site" evidence="8">
    <location>
        <position position="881"/>
    </location>
    <ligand>
        <name>Na(+)</name>
        <dbReference type="ChEBI" id="CHEBI:29101"/>
        <label>1</label>
    </ligand>
</feature>
<proteinExistence type="inferred from homology"/>
<dbReference type="InterPro" id="IPR037272">
    <property type="entry name" value="SNS_sf"/>
</dbReference>
<feature type="transmembrane region" description="Helical" evidence="12">
    <location>
        <begin position="226"/>
        <end position="245"/>
    </location>
</feature>
<evidence type="ECO:0000256" key="2">
    <source>
        <dbReference type="ARBA" id="ARBA00006459"/>
    </source>
</evidence>
<dbReference type="AlphaFoldDB" id="A0A8S3R578"/>
<dbReference type="GO" id="GO:0089718">
    <property type="term" value="P:amino acid import across plasma membrane"/>
    <property type="evidence" value="ECO:0007669"/>
    <property type="project" value="TreeGrafter"/>
</dbReference>
<feature type="binding site" evidence="8">
    <location>
        <position position="781"/>
    </location>
    <ligand>
        <name>Na(+)</name>
        <dbReference type="ChEBI" id="CHEBI:29101"/>
        <label>1</label>
    </ligand>
</feature>
<feature type="transmembrane region" description="Helical" evidence="12">
    <location>
        <begin position="807"/>
        <end position="832"/>
    </location>
</feature>
<evidence type="ECO:0000256" key="1">
    <source>
        <dbReference type="ARBA" id="ARBA00004141"/>
    </source>
</evidence>
<feature type="compositionally biased region" description="Polar residues" evidence="11">
    <location>
        <begin position="474"/>
        <end position="483"/>
    </location>
</feature>
<evidence type="ECO:0000256" key="7">
    <source>
        <dbReference type="ARBA" id="ARBA00023180"/>
    </source>
</evidence>
<feature type="compositionally biased region" description="Basic residues" evidence="11">
    <location>
        <begin position="1"/>
        <end position="10"/>
    </location>
</feature>
<keyword evidence="6 12" id="KW-0472">Membrane</keyword>
<keyword evidence="5 12" id="KW-1133">Transmembrane helix</keyword>
<evidence type="ECO:0000256" key="10">
    <source>
        <dbReference type="RuleBase" id="RU003732"/>
    </source>
</evidence>
<feature type="transmembrane region" description="Helical" evidence="12">
    <location>
        <begin position="530"/>
        <end position="551"/>
    </location>
</feature>
<dbReference type="InterPro" id="IPR000175">
    <property type="entry name" value="Na/ntran_symport"/>
</dbReference>
<dbReference type="PANTHER" id="PTHR11616">
    <property type="entry name" value="SODIUM/CHLORIDE DEPENDENT TRANSPORTER"/>
    <property type="match status" value="1"/>
</dbReference>
<sequence>MDTTRKRTLNKPKDKADKASTDDNTATSKTAVFFTLFFTSWIFVIVEKCITGNWSILTVPRFPNYINSYIDIKTFVILTGWFGLQCILYMLPVGGESVDGLQIKDSRKRLKYRLNAFFVLTVNIIGFFIALLSGIRVTSVSDKLLQLTTSGVLLILLFSIVLYLRACKSGKTGNSFNNWFNGVELNPRWGLFDLKYVCFRSGIIGWILMNFINIAKAFDKGDRPSVTLLIVAGFQLLYVADYFWFEDGILVSRDIVHEHLGYNLLVQFLMIPFCFAVQTRYLMMTKYELPWYCLLAVSILNLIGYWIYRGSNSEKNNFRKNPDDPQFANYEVIPTSTGKNLLVSGWWGLCRHPNYLGDLIISMTYALPTGFSCFLPYLNPLFLFVMLVGRERTDGDECKYNHSFFKIHILAHDNTPLLLENSINLQVLWKSIRPAARCVVSDTDQILKRLLTYKYKMDKMTEAAKEFNDDESSSSDGCSTVSENSDENKERGNWTRKMDFWLSLVGYAVGLGNIWRFPYLCYKSGGGAFLIPYTIFLFLCGVPLFFLEVSFGQFASLSPITIWRICPLFKGTGIGMAIVSGMCCLYYNVLIAWTLYFLFMSMRTVLPWSTCGNDWNTEHCFVKDKDSSTSFKHNQTVTNFTNSKYSLLQQSSVLINNSSLMNSSSILKHNYTSPSEEFWEKHVLQITDGIDNMGELRWQLFLCLLGSWILVFLCLCKGVKSSGKVVYITATFPYLVLLILLVRGVTLPGAVDGLKWYLIPKWEKLATFQVWGDAAVQIFYSVGMAWGGLITLSSYNKFNNNCYRQAMMVPLMNCGTSVFAGLVIFSIIGFMAHETGVEIDEAIKQGPGLVFVAYPAALAKLPISPLWAVLFFLMLLSVGLDTQSVCV</sequence>
<keyword evidence="9" id="KW-1015">Disulfide bond</keyword>
<feature type="binding site" evidence="8">
    <location>
        <position position="513"/>
    </location>
    <ligand>
        <name>Na(+)</name>
        <dbReference type="ChEBI" id="CHEBI:29101"/>
        <label>1</label>
    </ligand>
</feature>
<accession>A0A8S3R578</accession>
<dbReference type="Proteomes" id="UP000683360">
    <property type="component" value="Unassembled WGS sequence"/>
</dbReference>
<evidence type="ECO:0000313" key="14">
    <source>
        <dbReference type="Proteomes" id="UP000683360"/>
    </source>
</evidence>
<dbReference type="PROSITE" id="PS50267">
    <property type="entry name" value="NA_NEUROTRAN_SYMP_3"/>
    <property type="match status" value="1"/>
</dbReference>
<feature type="binding site" evidence="8">
    <location>
        <position position="506"/>
    </location>
    <ligand>
        <name>Na(+)</name>
        <dbReference type="ChEBI" id="CHEBI:29101"/>
        <label>1</label>
    </ligand>
</feature>
<dbReference type="PANTHER" id="PTHR11616:SF321">
    <property type="entry name" value="SODIUM-DEPENDENT NUTRIENT AMINO ACID TRANSPORTER 1-RELATED"/>
    <property type="match status" value="1"/>
</dbReference>
<feature type="compositionally biased region" description="Basic and acidic residues" evidence="11">
    <location>
        <begin position="11"/>
        <end position="21"/>
    </location>
</feature>
<keyword evidence="7" id="KW-0325">Glycoprotein</keyword>
<keyword evidence="8" id="KW-0479">Metal-binding</keyword>
<comment type="subcellular location">
    <subcellularLocation>
        <location evidence="1">Membrane</location>
        <topology evidence="1">Multi-pass membrane protein</topology>
    </subcellularLocation>
</comment>
<feature type="binding site" evidence="8">
    <location>
        <position position="509"/>
    </location>
    <ligand>
        <name>Na(+)</name>
        <dbReference type="ChEBI" id="CHEBI:29101"/>
        <label>1</label>
    </ligand>
</feature>
<evidence type="ECO:0000256" key="9">
    <source>
        <dbReference type="PIRSR" id="PIRSR600175-2"/>
    </source>
</evidence>
<feature type="transmembrane region" description="Helical" evidence="12">
    <location>
        <begin position="144"/>
        <end position="164"/>
    </location>
</feature>